<reference evidence="1 2" key="1">
    <citation type="submission" date="2014-02" db="EMBL/GenBank/DDBJ databases">
        <title>Whole genome sequence of Sphingobium chlorophenolicum NBRC 16172.</title>
        <authorList>
            <person name="Gan H.M."/>
            <person name="Gan H.Y."/>
            <person name="Chew T.H."/>
            <person name="Savka M.A."/>
        </authorList>
    </citation>
    <scope>NUCLEOTIDE SEQUENCE [LARGE SCALE GENOMIC DNA]</scope>
    <source>
        <strain evidence="1 2">NBRC 16172</strain>
    </source>
</reference>
<organism evidence="1 2">
    <name type="scientific">Sphingobium chlorophenolicum</name>
    <dbReference type="NCBI Taxonomy" id="46429"/>
    <lineage>
        <taxon>Bacteria</taxon>
        <taxon>Pseudomonadati</taxon>
        <taxon>Pseudomonadota</taxon>
        <taxon>Alphaproteobacteria</taxon>
        <taxon>Sphingomonadales</taxon>
        <taxon>Sphingomonadaceae</taxon>
        <taxon>Sphingobium</taxon>
    </lineage>
</organism>
<proteinExistence type="predicted"/>
<gene>
    <name evidence="1" type="ORF">BV95_00129</name>
</gene>
<dbReference type="Proteomes" id="UP000028411">
    <property type="component" value="Unassembled WGS sequence"/>
</dbReference>
<name>A0A081RJW8_SPHCR</name>
<evidence type="ECO:0000313" key="1">
    <source>
        <dbReference type="EMBL" id="KEQ55491.1"/>
    </source>
</evidence>
<dbReference type="EMBL" id="JFHR01000001">
    <property type="protein sequence ID" value="KEQ55491.1"/>
    <property type="molecule type" value="Genomic_DNA"/>
</dbReference>
<accession>A0A081RJW8</accession>
<sequence length="109" mass="12018">MKADISLAERRRIEREQQAEIRAMLAPRHFATMRDQMAIDAALARLELEALIDAAPAIYAAMGRTAVPMPAPVVMPEPEPLAPPVQVPVAVRPGAPDMPFDLRYHLGLR</sequence>
<protein>
    <submittedName>
        <fullName evidence="1">Uncharacterized protein</fullName>
    </submittedName>
</protein>
<comment type="caution">
    <text evidence="1">The sequence shown here is derived from an EMBL/GenBank/DDBJ whole genome shotgun (WGS) entry which is preliminary data.</text>
</comment>
<evidence type="ECO:0000313" key="2">
    <source>
        <dbReference type="Proteomes" id="UP000028411"/>
    </source>
</evidence>
<dbReference type="AlphaFoldDB" id="A0A081RJW8"/>
<dbReference type="RefSeq" id="WP_037446370.1">
    <property type="nucleotide sequence ID" value="NZ_JFHR01000001.1"/>
</dbReference>
<dbReference type="eggNOG" id="ENOG5031BXW">
    <property type="taxonomic scope" value="Bacteria"/>
</dbReference>